<dbReference type="RefSeq" id="WP_135055545.1">
    <property type="nucleotide sequence ID" value="NZ_JADGLC010000008.1"/>
</dbReference>
<feature type="transmembrane region" description="Helical" evidence="1">
    <location>
        <begin position="144"/>
        <end position="166"/>
    </location>
</feature>
<evidence type="ECO:0000256" key="1">
    <source>
        <dbReference type="SAM" id="Phobius"/>
    </source>
</evidence>
<organism evidence="2 3">
    <name type="scientific">Muribacter muris</name>
    <dbReference type="NCBI Taxonomy" id="67855"/>
    <lineage>
        <taxon>Bacteria</taxon>
        <taxon>Pseudomonadati</taxon>
        <taxon>Pseudomonadota</taxon>
        <taxon>Gammaproteobacteria</taxon>
        <taxon>Pasteurellales</taxon>
        <taxon>Pasteurellaceae</taxon>
        <taxon>Muribacter</taxon>
    </lineage>
</organism>
<feature type="transmembrane region" description="Helical" evidence="1">
    <location>
        <begin position="172"/>
        <end position="193"/>
    </location>
</feature>
<reference evidence="2 3" key="1">
    <citation type="submission" date="2019-03" db="EMBL/GenBank/DDBJ databases">
        <title>Diversity of the mouse oral microbiome.</title>
        <authorList>
            <person name="Joseph S."/>
            <person name="Aduse-Opoku J."/>
            <person name="Curtis M."/>
            <person name="Wade W."/>
            <person name="Hashim A."/>
        </authorList>
    </citation>
    <scope>NUCLEOTIDE SEQUENCE [LARGE SCALE GENOMIC DNA]</scope>
    <source>
        <strain evidence="2 3">WT12</strain>
    </source>
</reference>
<evidence type="ECO:0000313" key="2">
    <source>
        <dbReference type="EMBL" id="TFV11037.1"/>
    </source>
</evidence>
<keyword evidence="1" id="KW-1133">Transmembrane helix</keyword>
<dbReference type="Proteomes" id="UP000297396">
    <property type="component" value="Unassembled WGS sequence"/>
</dbReference>
<keyword evidence="1" id="KW-0472">Membrane</keyword>
<accession>A0A4Y9K2L6</accession>
<dbReference type="EMBL" id="SPPA01000008">
    <property type="protein sequence ID" value="TFV11037.1"/>
    <property type="molecule type" value="Genomic_DNA"/>
</dbReference>
<evidence type="ECO:0000313" key="3">
    <source>
        <dbReference type="Proteomes" id="UP000297396"/>
    </source>
</evidence>
<protein>
    <submittedName>
        <fullName evidence="2">Uncharacterized protein</fullName>
    </submittedName>
</protein>
<keyword evidence="1" id="KW-0812">Transmembrane</keyword>
<gene>
    <name evidence="2" type="ORF">E4T80_04805</name>
</gene>
<comment type="caution">
    <text evidence="2">The sequence shown here is derived from an EMBL/GenBank/DDBJ whole genome shotgun (WGS) entry which is preliminary data.</text>
</comment>
<name>A0A4Y9K2L6_9PAST</name>
<feature type="transmembrane region" description="Helical" evidence="1">
    <location>
        <begin position="24"/>
        <end position="41"/>
    </location>
</feature>
<sequence length="211" mass="24991">MLDTGKFRDLLENEIINFITNNEISIGFIIAIIIFIIIQFFQKFEYIHRHYANREYTKINNLLNIKENLSNIYLKELTQEVIDEYVFRVCTTISANKKLREIILVKHKENDIELFHFKRASRFFKLTDEGLKIEISKLDIFGKYFNYAFSIVLFLLVLYILILISLSENITLQKYLISLFLSCSFSIGALYILTQNFPLKSAIYLKEKLNL</sequence>
<proteinExistence type="predicted"/>
<dbReference type="AlphaFoldDB" id="A0A4Y9K2L6"/>